<dbReference type="AlphaFoldDB" id="A0A5S3WPV5"/>
<dbReference type="Proteomes" id="UP000310249">
    <property type="component" value="Unassembled WGS sequence"/>
</dbReference>
<name>A0A5S3WPV5_9GAMM</name>
<organism evidence="1 2">
    <name type="scientific">Pseudoalteromonas rubra</name>
    <dbReference type="NCBI Taxonomy" id="43658"/>
    <lineage>
        <taxon>Bacteria</taxon>
        <taxon>Pseudomonadati</taxon>
        <taxon>Pseudomonadota</taxon>
        <taxon>Gammaproteobacteria</taxon>
        <taxon>Alteromonadales</taxon>
        <taxon>Pseudoalteromonadaceae</taxon>
        <taxon>Pseudoalteromonas</taxon>
    </lineage>
</organism>
<comment type="caution">
    <text evidence="1">The sequence shown here is derived from an EMBL/GenBank/DDBJ whole genome shotgun (WGS) entry which is preliminary data.</text>
</comment>
<dbReference type="EMBL" id="PNCI01000017">
    <property type="protein sequence ID" value="TMP29643.1"/>
    <property type="molecule type" value="Genomic_DNA"/>
</dbReference>
<accession>A0A5S3WPV5</accession>
<dbReference type="RefSeq" id="WP_138550466.1">
    <property type="nucleotide sequence ID" value="NZ_PNCH01000012.1"/>
</dbReference>
<evidence type="ECO:0000313" key="2">
    <source>
        <dbReference type="Proteomes" id="UP000310249"/>
    </source>
</evidence>
<sequence length="109" mass="12646">MFSNLAIGKENNVRRIIDFAIYEASSSEQLINYINKCERCSDEEMVRILESVTAFGFYVVSQKMHATGYRISDEQYDSHISMSCSNGEIEMLKILLNRSYYIFKDSVVF</sequence>
<reference evidence="2" key="2">
    <citation type="submission" date="2019-06" db="EMBL/GenBank/DDBJ databases">
        <title>Co-occurence of chitin degradation, pigmentation and bioactivity in marine Pseudoalteromonas.</title>
        <authorList>
            <person name="Sonnenschein E.C."/>
            <person name="Bech P.K."/>
        </authorList>
    </citation>
    <scope>NUCLEOTIDE SEQUENCE [LARGE SCALE GENOMIC DNA]</scope>
    <source>
        <strain evidence="2">S2676</strain>
    </source>
</reference>
<evidence type="ECO:0000313" key="1">
    <source>
        <dbReference type="EMBL" id="TMP29643.1"/>
    </source>
</evidence>
<protein>
    <submittedName>
        <fullName evidence="1">Uncharacterized protein</fullName>
    </submittedName>
</protein>
<gene>
    <name evidence="1" type="ORF">CWB99_08565</name>
</gene>
<proteinExistence type="predicted"/>
<reference evidence="1 2" key="1">
    <citation type="submission" date="2018-01" db="EMBL/GenBank/DDBJ databases">
        <authorList>
            <person name="Paulsen S."/>
            <person name="Gram L.K."/>
        </authorList>
    </citation>
    <scope>NUCLEOTIDE SEQUENCE [LARGE SCALE GENOMIC DNA]</scope>
    <source>
        <strain evidence="1 2">S2676</strain>
    </source>
</reference>